<feature type="compositionally biased region" description="Polar residues" evidence="13">
    <location>
        <begin position="475"/>
        <end position="485"/>
    </location>
</feature>
<protein>
    <recommendedName>
        <fullName evidence="16">Peptidase A1 domain-containing protein</fullName>
    </recommendedName>
</protein>
<accession>A0AAV9HGW3</accession>
<keyword evidence="8 14" id="KW-1133">Transmembrane helix</keyword>
<dbReference type="GO" id="GO:0004190">
    <property type="term" value="F:aspartic-type endopeptidase activity"/>
    <property type="evidence" value="ECO:0007669"/>
    <property type="project" value="UniProtKB-KW"/>
</dbReference>
<comment type="subcellular location">
    <subcellularLocation>
        <location evidence="1">Membrane</location>
        <topology evidence="1">Multi-pass membrane protein</topology>
    </subcellularLocation>
</comment>
<dbReference type="PROSITE" id="PS51767">
    <property type="entry name" value="PEPTIDASE_A1"/>
    <property type="match status" value="1"/>
</dbReference>
<reference evidence="17" key="2">
    <citation type="submission" date="2023-06" db="EMBL/GenBank/DDBJ databases">
        <authorList>
            <consortium name="Lawrence Berkeley National Laboratory"/>
            <person name="Mondo S.J."/>
            <person name="Hensen N."/>
            <person name="Bonometti L."/>
            <person name="Westerberg I."/>
            <person name="Brannstrom I.O."/>
            <person name="Guillou S."/>
            <person name="Cros-Aarteil S."/>
            <person name="Calhoun S."/>
            <person name="Haridas S."/>
            <person name="Kuo A."/>
            <person name="Pangilinan J."/>
            <person name="Riley R."/>
            <person name="Labutti K."/>
            <person name="Andreopoulos B."/>
            <person name="Lipzen A."/>
            <person name="Chen C."/>
            <person name="Yanf M."/>
            <person name="Daum C."/>
            <person name="Ng V."/>
            <person name="Clum A."/>
            <person name="Steindorff A."/>
            <person name="Ohm R."/>
            <person name="Martin F."/>
            <person name="Silar P."/>
            <person name="Natvig D."/>
            <person name="Lalanne C."/>
            <person name="Gautier V."/>
            <person name="Ament-Velasquez S.L."/>
            <person name="Kruys A."/>
            <person name="Hutchinson M.I."/>
            <person name="Powell A.J."/>
            <person name="Barry K."/>
            <person name="Miller A.N."/>
            <person name="Grigoriev I.V."/>
            <person name="Debuchy R."/>
            <person name="Gladieux P."/>
            <person name="Thoren M.H."/>
            <person name="Johannesson H."/>
        </authorList>
    </citation>
    <scope>NUCLEOTIDE SEQUENCE</scope>
    <source>
        <strain evidence="17">PSN324</strain>
    </source>
</reference>
<feature type="transmembrane region" description="Helical" evidence="14">
    <location>
        <begin position="991"/>
        <end position="1015"/>
    </location>
</feature>
<feature type="compositionally biased region" description="Polar residues" evidence="13">
    <location>
        <begin position="442"/>
        <end position="462"/>
    </location>
</feature>
<dbReference type="CDD" id="cd05471">
    <property type="entry name" value="pepsin_like"/>
    <property type="match status" value="1"/>
</dbReference>
<feature type="region of interest" description="Disordered" evidence="13">
    <location>
        <begin position="554"/>
        <end position="589"/>
    </location>
</feature>
<feature type="transmembrane region" description="Helical" evidence="14">
    <location>
        <begin position="911"/>
        <end position="933"/>
    </location>
</feature>
<evidence type="ECO:0000256" key="6">
    <source>
        <dbReference type="ARBA" id="ARBA00022750"/>
    </source>
</evidence>
<dbReference type="PANTHER" id="PTHR22950:SF458">
    <property type="entry name" value="SODIUM-COUPLED NEUTRAL AMINO ACID TRANSPORTER 11-RELATED"/>
    <property type="match status" value="1"/>
</dbReference>
<feature type="chain" id="PRO_5043597430" description="Peptidase A1 domain-containing protein" evidence="15">
    <location>
        <begin position="21"/>
        <end position="1156"/>
    </location>
</feature>
<feature type="transmembrane region" description="Helical" evidence="14">
    <location>
        <begin position="755"/>
        <end position="778"/>
    </location>
</feature>
<evidence type="ECO:0000256" key="4">
    <source>
        <dbReference type="ARBA" id="ARBA00022448"/>
    </source>
</evidence>
<dbReference type="PANTHER" id="PTHR22950">
    <property type="entry name" value="AMINO ACID TRANSPORTER"/>
    <property type="match status" value="1"/>
</dbReference>
<evidence type="ECO:0000256" key="5">
    <source>
        <dbReference type="ARBA" id="ARBA00022692"/>
    </source>
</evidence>
<organism evidence="17 18">
    <name type="scientific">Cladorrhinum samala</name>
    <dbReference type="NCBI Taxonomy" id="585594"/>
    <lineage>
        <taxon>Eukaryota</taxon>
        <taxon>Fungi</taxon>
        <taxon>Dikarya</taxon>
        <taxon>Ascomycota</taxon>
        <taxon>Pezizomycotina</taxon>
        <taxon>Sordariomycetes</taxon>
        <taxon>Sordariomycetidae</taxon>
        <taxon>Sordariales</taxon>
        <taxon>Podosporaceae</taxon>
        <taxon>Cladorrhinum</taxon>
    </lineage>
</organism>
<dbReference type="PRINTS" id="PR00792">
    <property type="entry name" value="PEPSIN"/>
</dbReference>
<feature type="domain" description="Peptidase A1" evidence="16">
    <location>
        <begin position="130"/>
        <end position="440"/>
    </location>
</feature>
<feature type="region of interest" description="Disordered" evidence="13">
    <location>
        <begin position="441"/>
        <end position="485"/>
    </location>
</feature>
<dbReference type="GO" id="GO:0016020">
    <property type="term" value="C:membrane"/>
    <property type="evidence" value="ECO:0007669"/>
    <property type="project" value="UniProtKB-SubCell"/>
</dbReference>
<comment type="caution">
    <text evidence="17">The sequence shown here is derived from an EMBL/GenBank/DDBJ whole genome shotgun (WGS) entry which is preliminary data.</text>
</comment>
<reference evidence="17" key="1">
    <citation type="journal article" date="2023" name="Mol. Phylogenet. Evol.">
        <title>Genome-scale phylogeny and comparative genomics of the fungal order Sordariales.</title>
        <authorList>
            <person name="Hensen N."/>
            <person name="Bonometti L."/>
            <person name="Westerberg I."/>
            <person name="Brannstrom I.O."/>
            <person name="Guillou S."/>
            <person name="Cros-Aarteil S."/>
            <person name="Calhoun S."/>
            <person name="Haridas S."/>
            <person name="Kuo A."/>
            <person name="Mondo S."/>
            <person name="Pangilinan J."/>
            <person name="Riley R."/>
            <person name="LaButti K."/>
            <person name="Andreopoulos B."/>
            <person name="Lipzen A."/>
            <person name="Chen C."/>
            <person name="Yan M."/>
            <person name="Daum C."/>
            <person name="Ng V."/>
            <person name="Clum A."/>
            <person name="Steindorff A."/>
            <person name="Ohm R.A."/>
            <person name="Martin F."/>
            <person name="Silar P."/>
            <person name="Natvig D.O."/>
            <person name="Lalanne C."/>
            <person name="Gautier V."/>
            <person name="Ament-Velasquez S.L."/>
            <person name="Kruys A."/>
            <person name="Hutchinson M.I."/>
            <person name="Powell A.J."/>
            <person name="Barry K."/>
            <person name="Miller A.N."/>
            <person name="Grigoriev I.V."/>
            <person name="Debuchy R."/>
            <person name="Gladieux P."/>
            <person name="Hiltunen Thoren M."/>
            <person name="Johannesson H."/>
        </authorList>
    </citation>
    <scope>NUCLEOTIDE SEQUENCE</scope>
    <source>
        <strain evidence="17">PSN324</strain>
    </source>
</reference>
<dbReference type="Gene3D" id="2.40.70.10">
    <property type="entry name" value="Acid Proteases"/>
    <property type="match status" value="2"/>
</dbReference>
<feature type="transmembrane region" description="Helical" evidence="14">
    <location>
        <begin position="799"/>
        <end position="823"/>
    </location>
</feature>
<keyword evidence="12" id="KW-0645">Protease</keyword>
<keyword evidence="6 12" id="KW-0064">Aspartyl protease</keyword>
<evidence type="ECO:0000256" key="11">
    <source>
        <dbReference type="PIRSR" id="PIRSR601461-2"/>
    </source>
</evidence>
<dbReference type="EMBL" id="MU865023">
    <property type="protein sequence ID" value="KAK4459963.1"/>
    <property type="molecule type" value="Genomic_DNA"/>
</dbReference>
<evidence type="ECO:0000256" key="7">
    <source>
        <dbReference type="ARBA" id="ARBA00022970"/>
    </source>
</evidence>
<comment type="similarity">
    <text evidence="2 12">Belongs to the peptidase A1 family.</text>
</comment>
<dbReference type="PROSITE" id="PS00141">
    <property type="entry name" value="ASP_PROTEASE"/>
    <property type="match status" value="1"/>
</dbReference>
<feature type="active site" evidence="10">
    <location>
        <position position="148"/>
    </location>
</feature>
<dbReference type="InterPro" id="IPR013057">
    <property type="entry name" value="AA_transpt_TM"/>
</dbReference>
<dbReference type="GO" id="GO:0015179">
    <property type="term" value="F:L-amino acid transmembrane transporter activity"/>
    <property type="evidence" value="ECO:0007669"/>
    <property type="project" value="TreeGrafter"/>
</dbReference>
<evidence type="ECO:0000259" key="16">
    <source>
        <dbReference type="PROSITE" id="PS51767"/>
    </source>
</evidence>
<keyword evidence="7" id="KW-0029">Amino-acid transport</keyword>
<feature type="compositionally biased region" description="Low complexity" evidence="13">
    <location>
        <begin position="610"/>
        <end position="625"/>
    </location>
</feature>
<dbReference type="Pfam" id="PF00026">
    <property type="entry name" value="Asp"/>
    <property type="match status" value="1"/>
</dbReference>
<dbReference type="GO" id="GO:0006508">
    <property type="term" value="P:proteolysis"/>
    <property type="evidence" value="ECO:0007669"/>
    <property type="project" value="UniProtKB-KW"/>
</dbReference>
<dbReference type="InterPro" id="IPR001461">
    <property type="entry name" value="Aspartic_peptidase_A1"/>
</dbReference>
<feature type="transmembrane region" description="Helical" evidence="14">
    <location>
        <begin position="872"/>
        <end position="891"/>
    </location>
</feature>
<evidence type="ECO:0000256" key="10">
    <source>
        <dbReference type="PIRSR" id="PIRSR601461-1"/>
    </source>
</evidence>
<evidence type="ECO:0000256" key="2">
    <source>
        <dbReference type="ARBA" id="ARBA00007447"/>
    </source>
</evidence>
<feature type="transmembrane region" description="Helical" evidence="14">
    <location>
        <begin position="843"/>
        <end position="860"/>
    </location>
</feature>
<feature type="active site" evidence="10">
    <location>
        <position position="330"/>
    </location>
</feature>
<dbReference type="InterPro" id="IPR021109">
    <property type="entry name" value="Peptidase_aspartic_dom_sf"/>
</dbReference>
<comment type="similarity">
    <text evidence="3">Belongs to the amino acid/polyamine transporter 2 family.</text>
</comment>
<keyword evidence="5 14" id="KW-0812">Transmembrane</keyword>
<feature type="disulfide bond" evidence="11">
    <location>
        <begin position="161"/>
        <end position="166"/>
    </location>
</feature>
<dbReference type="GO" id="GO:0005783">
    <property type="term" value="C:endoplasmic reticulum"/>
    <property type="evidence" value="ECO:0007669"/>
    <property type="project" value="TreeGrafter"/>
</dbReference>
<dbReference type="SUPFAM" id="SSF50630">
    <property type="entry name" value="Acid proteases"/>
    <property type="match status" value="1"/>
</dbReference>
<dbReference type="InterPro" id="IPR033121">
    <property type="entry name" value="PEPTIDASE_A1"/>
</dbReference>
<feature type="region of interest" description="Disordered" evidence="13">
    <location>
        <begin position="604"/>
        <end position="678"/>
    </location>
</feature>
<evidence type="ECO:0000256" key="13">
    <source>
        <dbReference type="SAM" id="MobiDB-lite"/>
    </source>
</evidence>
<feature type="transmembrane region" description="Helical" evidence="14">
    <location>
        <begin position="1053"/>
        <end position="1074"/>
    </location>
</feature>
<evidence type="ECO:0000256" key="3">
    <source>
        <dbReference type="ARBA" id="ARBA00008066"/>
    </source>
</evidence>
<feature type="transmembrane region" description="Helical" evidence="14">
    <location>
        <begin position="1027"/>
        <end position="1047"/>
    </location>
</feature>
<keyword evidence="4" id="KW-0813">Transport</keyword>
<keyword evidence="9 14" id="KW-0472">Membrane</keyword>
<evidence type="ECO:0000256" key="12">
    <source>
        <dbReference type="RuleBase" id="RU000454"/>
    </source>
</evidence>
<feature type="transmembrane region" description="Helical" evidence="14">
    <location>
        <begin position="1086"/>
        <end position="1108"/>
    </location>
</feature>
<evidence type="ECO:0000313" key="18">
    <source>
        <dbReference type="Proteomes" id="UP001321749"/>
    </source>
</evidence>
<dbReference type="InterPro" id="IPR001969">
    <property type="entry name" value="Aspartic_peptidase_AS"/>
</dbReference>
<keyword evidence="11" id="KW-1015">Disulfide bond</keyword>
<evidence type="ECO:0000256" key="1">
    <source>
        <dbReference type="ARBA" id="ARBA00004141"/>
    </source>
</evidence>
<feature type="compositionally biased region" description="Low complexity" evidence="13">
    <location>
        <begin position="633"/>
        <end position="652"/>
    </location>
</feature>
<name>A0AAV9HGW3_9PEZI</name>
<evidence type="ECO:0000313" key="17">
    <source>
        <dbReference type="EMBL" id="KAK4459963.1"/>
    </source>
</evidence>
<dbReference type="InterPro" id="IPR034164">
    <property type="entry name" value="Pepsin-like_dom"/>
</dbReference>
<evidence type="ECO:0000256" key="15">
    <source>
        <dbReference type="SAM" id="SignalP"/>
    </source>
</evidence>
<keyword evidence="15" id="KW-0732">Signal</keyword>
<dbReference type="Proteomes" id="UP001321749">
    <property type="component" value="Unassembled WGS sequence"/>
</dbReference>
<sequence>MLKVTAFILQLTLWVATVQAFVLFVPDDQCDPNEHCGSFSVANHHTRDVGKVTLDLVHRRNANQDLNSPSSVARAILRLAQKYGLSEPSSTIKQAANLEDRAFTYGISEPVPVTAPDSTGIYQNGPDYSYFIQVRVGSTQAPFFMLLDTGAANTWLMGSNCQEEACLMHNRFNPSDSKTWQTNNNDFFIGYGSGNLTGIAGSDTAIIAGRKYDLPFGVANHTAEDFQHYAFDGILGLTMGGSVTGNFLQSIKQKKVFENIIFGISLNRASDGANDGQITFGGVDKAKYTGDIIYVDVPKSEQGGRWIIPMDGVGANGKSAGAAGKLAIIDTGTSFIFAPPEQTSALLKNIPGVSTHMDEGYMQYIVPCNTTLPITMTFGGISYDIPSKDWVAPEFAGNCRAKIYGFDLLRDNTGTWVVGDVFLKNVYSVFDGDKMRIGFANKASSPSKPTGTVTTGAGSQATKPAGSGGAAEDAQGNQSAGTSSGSKLKKTYVSILLGIVTGIAMIMAERASISIQVWVLRVGWKSSSYSSSSSSSSFLEQKTKFVKHFRGKEKRNGCETMARPPPSPVSRTAGGMRRAAGREGGGGEEGVGLLSIDLPTPTSFENGLQTPMTGGMRTPRTPRTPNRVRFDLTPTVVVDSSTTTSTSSSSNRTPPPRSAAPFRNTDIYHHGDDDEEDARQSFEFSASATGRNTESRAPLLTGITAPSVQLATNIPDLDNMLRPKSSLPSAFMNMANSIIGAGIIGQPYAIRQAGLLTGTLLLILLTVIVDWTIRLIVVNSKLSGATSFQGTVEKCFGRSGLIAVSVAQWAFAFGGMVAFGVIVGDSIPHVIGAIWPGWDVDRRWVIGILTLGVSYPLALYRDIAMLAKASGFALVSMGVIVVTVIVQSGFVEEKDRGRIVGGWVVGENWEGVVSAVGVISFAFVCHHNSLLIYGSLERPTMDRFAKVTHYSTAISMFACLGMALAGFLTFGNKTQGNVLNNFPGDNTMVNVARLCFGLNMLTTLPLEAFVCREVMLNYYFPGEPFNMALHLILTSSLVFSAMVLSLVTCDLGTVFDLVGGTSAAAMAYILPPLCYIKLTTKSWRTYVAWAVAAFGTMVMVMSMSQAIGKMITGEFLMMYHNHTDEPFTDMCVQAKGTQNSVTNDCIYIFSTLGLDN</sequence>
<gene>
    <name evidence="17" type="ORF">QBC42DRAFT_182119</name>
</gene>
<keyword evidence="18" id="KW-1185">Reference proteome</keyword>
<feature type="transmembrane region" description="Helical" evidence="14">
    <location>
        <begin position="953"/>
        <end position="971"/>
    </location>
</feature>
<keyword evidence="12" id="KW-0378">Hydrolase</keyword>
<feature type="signal peptide" evidence="15">
    <location>
        <begin position="1"/>
        <end position="20"/>
    </location>
</feature>
<dbReference type="Pfam" id="PF01490">
    <property type="entry name" value="Aa_trans"/>
    <property type="match status" value="1"/>
</dbReference>
<dbReference type="AlphaFoldDB" id="A0AAV9HGW3"/>
<proteinExistence type="inferred from homology"/>
<evidence type="ECO:0000256" key="9">
    <source>
        <dbReference type="ARBA" id="ARBA00023136"/>
    </source>
</evidence>
<evidence type="ECO:0000256" key="14">
    <source>
        <dbReference type="SAM" id="Phobius"/>
    </source>
</evidence>
<evidence type="ECO:0000256" key="8">
    <source>
        <dbReference type="ARBA" id="ARBA00022989"/>
    </source>
</evidence>